<dbReference type="AlphaFoldDB" id="A0AAN6RBN5"/>
<proteinExistence type="predicted"/>
<keyword evidence="2" id="KW-1185">Reference proteome</keyword>
<dbReference type="Proteomes" id="UP001280581">
    <property type="component" value="Unassembled WGS sequence"/>
</dbReference>
<evidence type="ECO:0000313" key="1">
    <source>
        <dbReference type="EMBL" id="KAK3197534.1"/>
    </source>
</evidence>
<gene>
    <name evidence="1" type="ORF">GRF29_216g545536</name>
</gene>
<evidence type="ECO:0000313" key="2">
    <source>
        <dbReference type="Proteomes" id="UP001280581"/>
    </source>
</evidence>
<protein>
    <submittedName>
        <fullName evidence="1">Uncharacterized protein</fullName>
    </submittedName>
</protein>
<accession>A0AAN6RBN5</accession>
<comment type="caution">
    <text evidence="1">The sequence shown here is derived from an EMBL/GenBank/DDBJ whole genome shotgun (WGS) entry which is preliminary data.</text>
</comment>
<reference evidence="1 2" key="1">
    <citation type="submission" date="2021-02" db="EMBL/GenBank/DDBJ databases">
        <title>Genome assembly of Pseudopithomyces chartarum.</title>
        <authorList>
            <person name="Jauregui R."/>
            <person name="Singh J."/>
            <person name="Voisey C."/>
        </authorList>
    </citation>
    <scope>NUCLEOTIDE SEQUENCE [LARGE SCALE GENOMIC DNA]</scope>
    <source>
        <strain evidence="1 2">AGR01</strain>
    </source>
</reference>
<sequence>MLVNRFFSRLVLPFLYQRLSDEEILADLESSSKLLFTLLFDDSKKELVHTVEIGDVIHFSESEAVSTAADSSYTKEMQAEMHRLVEMILKYEERKDKQEQWKEDFLNGPREDAFLFLALMRLPCLKQLEAKDTIRHFWGTFGYVYEGLLSASKHPESGINRPFMNLEKVTMGDEGVKWPHDTEALTIVAKWPSVKEIDCCELGDGDNSHDEEPNPLFLELMPGSSNITSISFRPSCKLLGEHLSDMLGEVPHTSIYNGVFRTVPPKLTHPSRTRGWIPISTSDLSRALYQQKDTLKSITLELFDMERDNEDNTFASMNFSSYTALEHLDIAYDLLFIYDISTRDPDVAALTSHAEAHLPQALPESVPRLQS</sequence>
<organism evidence="1 2">
    <name type="scientific">Pseudopithomyces chartarum</name>
    <dbReference type="NCBI Taxonomy" id="1892770"/>
    <lineage>
        <taxon>Eukaryota</taxon>
        <taxon>Fungi</taxon>
        <taxon>Dikarya</taxon>
        <taxon>Ascomycota</taxon>
        <taxon>Pezizomycotina</taxon>
        <taxon>Dothideomycetes</taxon>
        <taxon>Pleosporomycetidae</taxon>
        <taxon>Pleosporales</taxon>
        <taxon>Massarineae</taxon>
        <taxon>Didymosphaeriaceae</taxon>
        <taxon>Pseudopithomyces</taxon>
    </lineage>
</organism>
<name>A0AAN6RBN5_9PLEO</name>
<dbReference type="EMBL" id="WVTA01000018">
    <property type="protein sequence ID" value="KAK3197534.1"/>
    <property type="molecule type" value="Genomic_DNA"/>
</dbReference>